<accession>A0ABP3VVS0</accession>
<dbReference type="Gene3D" id="6.10.10.120">
    <property type="entry name" value="Antitoxin ParD1-like"/>
    <property type="match status" value="1"/>
</dbReference>
<protein>
    <recommendedName>
        <fullName evidence="3">Type II toxin-antitoxin system ParD family antitoxin</fullName>
    </recommendedName>
</protein>
<sequence>MSRTVTFNLGDEAIASVQHKVNAGLYPSADAVLEAAILALDDRDTTVANWLQSEGAERHARLKSGTLPTISGDELMSRVRARLKAPNASPKSAA</sequence>
<dbReference type="RefSeq" id="WP_141291844.1">
    <property type="nucleotide sequence ID" value="NZ_BAAAEW010000052.1"/>
</dbReference>
<evidence type="ECO:0000313" key="2">
    <source>
        <dbReference type="Proteomes" id="UP001500279"/>
    </source>
</evidence>
<organism evidence="1 2">
    <name type="scientific">Ideonella azotifigens</name>
    <dbReference type="NCBI Taxonomy" id="513160"/>
    <lineage>
        <taxon>Bacteria</taxon>
        <taxon>Pseudomonadati</taxon>
        <taxon>Pseudomonadota</taxon>
        <taxon>Betaproteobacteria</taxon>
        <taxon>Burkholderiales</taxon>
        <taxon>Sphaerotilaceae</taxon>
        <taxon>Ideonella</taxon>
    </lineage>
</organism>
<gene>
    <name evidence="1" type="ORF">GCM10009107_62610</name>
</gene>
<evidence type="ECO:0000313" key="1">
    <source>
        <dbReference type="EMBL" id="GAA0770700.1"/>
    </source>
</evidence>
<dbReference type="InterPro" id="IPR038296">
    <property type="entry name" value="ParD_sf"/>
</dbReference>
<name>A0ABP3VVS0_9BURK</name>
<dbReference type="Proteomes" id="UP001500279">
    <property type="component" value="Unassembled WGS sequence"/>
</dbReference>
<proteinExistence type="predicted"/>
<comment type="caution">
    <text evidence="1">The sequence shown here is derived from an EMBL/GenBank/DDBJ whole genome shotgun (WGS) entry which is preliminary data.</text>
</comment>
<reference evidence="2" key="1">
    <citation type="journal article" date="2019" name="Int. J. Syst. Evol. Microbiol.">
        <title>The Global Catalogue of Microorganisms (GCM) 10K type strain sequencing project: providing services to taxonomists for standard genome sequencing and annotation.</title>
        <authorList>
            <consortium name="The Broad Institute Genomics Platform"/>
            <consortium name="The Broad Institute Genome Sequencing Center for Infectious Disease"/>
            <person name="Wu L."/>
            <person name="Ma J."/>
        </authorList>
    </citation>
    <scope>NUCLEOTIDE SEQUENCE [LARGE SCALE GENOMIC DNA]</scope>
    <source>
        <strain evidence="2">JCM 15503</strain>
    </source>
</reference>
<evidence type="ECO:0008006" key="3">
    <source>
        <dbReference type="Google" id="ProtNLM"/>
    </source>
</evidence>
<keyword evidence="2" id="KW-1185">Reference proteome</keyword>
<dbReference type="EMBL" id="BAAAEW010000052">
    <property type="protein sequence ID" value="GAA0770700.1"/>
    <property type="molecule type" value="Genomic_DNA"/>
</dbReference>